<dbReference type="InterPro" id="IPR015422">
    <property type="entry name" value="PyrdxlP-dep_Trfase_small"/>
</dbReference>
<dbReference type="PANTHER" id="PTHR43686">
    <property type="entry name" value="SULFURTRANSFERASE-RELATED"/>
    <property type="match status" value="1"/>
</dbReference>
<keyword evidence="2" id="KW-0808">Transferase</keyword>
<dbReference type="Gene3D" id="3.40.640.10">
    <property type="entry name" value="Type I PLP-dependent aspartate aminotransferase-like (Major domain)"/>
    <property type="match status" value="1"/>
</dbReference>
<dbReference type="InterPro" id="IPR015424">
    <property type="entry name" value="PyrdxlP-dep_Trfase"/>
</dbReference>
<dbReference type="InterPro" id="IPR000192">
    <property type="entry name" value="Aminotrans_V_dom"/>
</dbReference>
<dbReference type="InterPro" id="IPR015421">
    <property type="entry name" value="PyrdxlP-dep_Trfase_major"/>
</dbReference>
<evidence type="ECO:0000313" key="2">
    <source>
        <dbReference type="EMBL" id="MBI5168371.1"/>
    </source>
</evidence>
<dbReference type="Pfam" id="PF00266">
    <property type="entry name" value="Aminotran_5"/>
    <property type="match status" value="1"/>
</dbReference>
<evidence type="ECO:0000313" key="3">
    <source>
        <dbReference type="Proteomes" id="UP000696931"/>
    </source>
</evidence>
<dbReference type="AlphaFoldDB" id="A0A933W7X4"/>
<name>A0A933W7X4_UNCEI</name>
<dbReference type="SUPFAM" id="SSF53383">
    <property type="entry name" value="PLP-dependent transferases"/>
    <property type="match status" value="1"/>
</dbReference>
<gene>
    <name evidence="2" type="ORF">HZA61_02685</name>
</gene>
<keyword evidence="2" id="KW-0032">Aminotransferase</keyword>
<dbReference type="Proteomes" id="UP000696931">
    <property type="component" value="Unassembled WGS sequence"/>
</dbReference>
<comment type="caution">
    <text evidence="2">The sequence shown here is derived from an EMBL/GenBank/DDBJ whole genome shotgun (WGS) entry which is preliminary data.</text>
</comment>
<feature type="domain" description="Aminotransferase class V" evidence="1">
    <location>
        <begin position="59"/>
        <end position="476"/>
    </location>
</feature>
<accession>A0A933W7X4</accession>
<evidence type="ECO:0000259" key="1">
    <source>
        <dbReference type="Pfam" id="PF00266"/>
    </source>
</evidence>
<dbReference type="PANTHER" id="PTHR43686:SF1">
    <property type="entry name" value="AMINOTRAN_5 DOMAIN-CONTAINING PROTEIN"/>
    <property type="match status" value="1"/>
</dbReference>
<reference evidence="2" key="1">
    <citation type="submission" date="2020-07" db="EMBL/GenBank/DDBJ databases">
        <title>Huge and variable diversity of episymbiotic CPR bacteria and DPANN archaea in groundwater ecosystems.</title>
        <authorList>
            <person name="He C.Y."/>
            <person name="Keren R."/>
            <person name="Whittaker M."/>
            <person name="Farag I.F."/>
            <person name="Doudna J."/>
            <person name="Cate J.H.D."/>
            <person name="Banfield J.F."/>
        </authorList>
    </citation>
    <scope>NUCLEOTIDE SEQUENCE</scope>
    <source>
        <strain evidence="2">NC_groundwater_1813_Pr3_B-0.1um_71_17</strain>
    </source>
</reference>
<protein>
    <submittedName>
        <fullName evidence="2">Aminotransferase class V-fold PLP-dependent enzyme</fullName>
    </submittedName>
</protein>
<dbReference type="EMBL" id="JACRIW010000020">
    <property type="protein sequence ID" value="MBI5168371.1"/>
    <property type="molecule type" value="Genomic_DNA"/>
</dbReference>
<organism evidence="2 3">
    <name type="scientific">Eiseniibacteriota bacterium</name>
    <dbReference type="NCBI Taxonomy" id="2212470"/>
    <lineage>
        <taxon>Bacteria</taxon>
        <taxon>Candidatus Eiseniibacteriota</taxon>
    </lineage>
</organism>
<dbReference type="Gene3D" id="3.90.1150.10">
    <property type="entry name" value="Aspartate Aminotransferase, domain 1"/>
    <property type="match status" value="1"/>
</dbReference>
<dbReference type="GO" id="GO:0008483">
    <property type="term" value="F:transaminase activity"/>
    <property type="evidence" value="ECO:0007669"/>
    <property type="project" value="UniProtKB-KW"/>
</dbReference>
<proteinExistence type="predicted"/>
<sequence>MAVTHSMPKLVDLDSDALISPFAASDAADERAFVEALQKGVIGSDARLATPEGDQPLLYFDYVASGRFHRSVEDALNSRVLPFMANTHTETSSTGRQMTHWYERAFKRIAGYLHADANHVVIPVGSGSTGAVNRLIQAMGLRIPSTLEDRYEMSRLIEDDARPVVFRSHMEHHSNDITWRETIAETVYVPFDATGRVSAEALDELLAKYAHAPLKIGTFSAASNVTGIRNDCHGLARVLHRHGALAFFDYAAAGPYVDMDMAPVGADGEPDALARLDAVFLSVHKFLGGPRAPGLLIADRKLFSNRVPVEPGGGTVLYTSPDEHVYLTDTSHRETGGTPPIVGVIQAGLAFDLKAAIGHQRTFDIEHGYLERALAEWTKEPGIEILGDLNVERLGIVSMIFHGLHHNFAVALLNDYFGVQVRGGCMCAGPYGHELLGIDEDVSLRIRKLLEQGNCGVKPGWVRVGFSPVTREDEFQALMEGVRFVAREGRKYLDRYEMTDASGEWRRK</sequence>